<keyword evidence="1" id="KW-0812">Transmembrane</keyword>
<name>A0ABS9W8Z5_9PROT</name>
<proteinExistence type="predicted"/>
<comment type="caution">
    <text evidence="2">The sequence shown here is derived from an EMBL/GenBank/DDBJ whole genome shotgun (WGS) entry which is preliminary data.</text>
</comment>
<evidence type="ECO:0000313" key="3">
    <source>
        <dbReference type="Proteomes" id="UP001201985"/>
    </source>
</evidence>
<accession>A0ABS9W8Z5</accession>
<dbReference type="RefSeq" id="WP_157986082.1">
    <property type="nucleotide sequence ID" value="NZ_JALBUU010000055.1"/>
</dbReference>
<keyword evidence="1" id="KW-0472">Membrane</keyword>
<feature type="transmembrane region" description="Helical" evidence="1">
    <location>
        <begin position="28"/>
        <end position="50"/>
    </location>
</feature>
<gene>
    <name evidence="2" type="ORF">MON41_19090</name>
</gene>
<dbReference type="EMBL" id="JALBUU010000055">
    <property type="protein sequence ID" value="MCI0755776.1"/>
    <property type="molecule type" value="Genomic_DNA"/>
</dbReference>
<protein>
    <submittedName>
        <fullName evidence="2">Uncharacterized protein</fullName>
    </submittedName>
</protein>
<organism evidence="2 3">
    <name type="scientific">Teichococcus vastitatis</name>
    <dbReference type="NCBI Taxonomy" id="2307076"/>
    <lineage>
        <taxon>Bacteria</taxon>
        <taxon>Pseudomonadati</taxon>
        <taxon>Pseudomonadota</taxon>
        <taxon>Alphaproteobacteria</taxon>
        <taxon>Acetobacterales</taxon>
        <taxon>Roseomonadaceae</taxon>
        <taxon>Roseomonas</taxon>
    </lineage>
</organism>
<keyword evidence="1" id="KW-1133">Transmembrane helix</keyword>
<dbReference type="Proteomes" id="UP001201985">
    <property type="component" value="Unassembled WGS sequence"/>
</dbReference>
<keyword evidence="3" id="KW-1185">Reference proteome</keyword>
<reference evidence="2 3" key="1">
    <citation type="submission" date="2022-03" db="EMBL/GenBank/DDBJ databases">
        <title>Complete genome analysis of Roseomonas KG 17.1 : a prolific producer of plant growth promoters.</title>
        <authorList>
            <person name="Saadouli I."/>
            <person name="Najjari A."/>
            <person name="Mosbah A."/>
            <person name="Ouzari H.I."/>
        </authorList>
    </citation>
    <scope>NUCLEOTIDE SEQUENCE [LARGE SCALE GENOMIC DNA]</scope>
    <source>
        <strain evidence="2 3">KG17-1</strain>
    </source>
</reference>
<sequence>MLALMALAQVSAGVIALAAGLGATSASWPGSIVALTAFFAALWLLSAWLFRKAAREQTIAAGQGRTAE</sequence>
<evidence type="ECO:0000256" key="1">
    <source>
        <dbReference type="SAM" id="Phobius"/>
    </source>
</evidence>
<evidence type="ECO:0000313" key="2">
    <source>
        <dbReference type="EMBL" id="MCI0755776.1"/>
    </source>
</evidence>